<name>A0ABS7PUG8_9SPHN</name>
<gene>
    <name evidence="2" type="ORF">K7G82_18545</name>
</gene>
<organism evidence="2 3">
    <name type="scientific">Sphingomonas colocasiae</name>
    <dbReference type="NCBI Taxonomy" id="1848973"/>
    <lineage>
        <taxon>Bacteria</taxon>
        <taxon>Pseudomonadati</taxon>
        <taxon>Pseudomonadota</taxon>
        <taxon>Alphaproteobacteria</taxon>
        <taxon>Sphingomonadales</taxon>
        <taxon>Sphingomonadaceae</taxon>
        <taxon>Sphingomonas</taxon>
    </lineage>
</organism>
<dbReference type="InterPro" id="IPR029069">
    <property type="entry name" value="HotDog_dom_sf"/>
</dbReference>
<evidence type="ECO:0000259" key="1">
    <source>
        <dbReference type="Pfam" id="PF01575"/>
    </source>
</evidence>
<dbReference type="EMBL" id="JAINVV010000008">
    <property type="protein sequence ID" value="MBY8824310.1"/>
    <property type="molecule type" value="Genomic_DNA"/>
</dbReference>
<dbReference type="InterPro" id="IPR039375">
    <property type="entry name" value="NodN-like"/>
</dbReference>
<evidence type="ECO:0000313" key="3">
    <source>
        <dbReference type="Proteomes" id="UP000706039"/>
    </source>
</evidence>
<dbReference type="Pfam" id="PF01575">
    <property type="entry name" value="MaoC_dehydratas"/>
    <property type="match status" value="1"/>
</dbReference>
<dbReference type="Gene3D" id="3.10.129.10">
    <property type="entry name" value="Hotdog Thioesterase"/>
    <property type="match status" value="1"/>
</dbReference>
<dbReference type="Proteomes" id="UP000706039">
    <property type="component" value="Unassembled WGS sequence"/>
</dbReference>
<evidence type="ECO:0000313" key="2">
    <source>
        <dbReference type="EMBL" id="MBY8824310.1"/>
    </source>
</evidence>
<dbReference type="RefSeq" id="WP_222991383.1">
    <property type="nucleotide sequence ID" value="NZ_JAINVV010000008.1"/>
</dbReference>
<protein>
    <submittedName>
        <fullName evidence="2">MaoC family dehydratase</fullName>
    </submittedName>
</protein>
<sequence length="146" mass="16463">MHLRDLATLIDAPIPPSRWVAIPQAAIQAFADLTGDHEWIHVDVERANREFGGTIAHGYHMLALIPALADETLIVEGVRNGLNYGIDRLRFTNMVRGGARVRMHRVLLSVEPERGGWMTRHRFTLEIEGEERPAFVAEALFLLFDA</sequence>
<dbReference type="InterPro" id="IPR002539">
    <property type="entry name" value="MaoC-like_dom"/>
</dbReference>
<dbReference type="PANTHER" id="PTHR42993:SF1">
    <property type="entry name" value="MAOC-LIKE DEHYDRATASE DOMAIN-CONTAINING PROTEIN"/>
    <property type="match status" value="1"/>
</dbReference>
<proteinExistence type="predicted"/>
<reference evidence="2 3" key="1">
    <citation type="submission" date="2021-08" db="EMBL/GenBank/DDBJ databases">
        <authorList>
            <person name="Tuo L."/>
        </authorList>
    </citation>
    <scope>NUCLEOTIDE SEQUENCE [LARGE SCALE GENOMIC DNA]</scope>
    <source>
        <strain evidence="2 3">JCM 31229</strain>
    </source>
</reference>
<accession>A0ABS7PUG8</accession>
<dbReference type="PANTHER" id="PTHR42993">
    <property type="entry name" value="MAOC-LIKE DEHYDRATASE DOMAIN-CONTAINING PROTEIN"/>
    <property type="match status" value="1"/>
</dbReference>
<dbReference type="SUPFAM" id="SSF54637">
    <property type="entry name" value="Thioesterase/thiol ester dehydrase-isomerase"/>
    <property type="match status" value="1"/>
</dbReference>
<keyword evidence="3" id="KW-1185">Reference proteome</keyword>
<dbReference type="CDD" id="cd03450">
    <property type="entry name" value="NodN"/>
    <property type="match status" value="1"/>
</dbReference>
<feature type="domain" description="MaoC-like" evidence="1">
    <location>
        <begin position="8"/>
        <end position="104"/>
    </location>
</feature>
<comment type="caution">
    <text evidence="2">The sequence shown here is derived from an EMBL/GenBank/DDBJ whole genome shotgun (WGS) entry which is preliminary data.</text>
</comment>